<evidence type="ECO:0008006" key="3">
    <source>
        <dbReference type="Google" id="ProtNLM"/>
    </source>
</evidence>
<organism evidence="1 2">
    <name type="scientific">Acinetobacter brisouii CIP 110357</name>
    <dbReference type="NCBI Taxonomy" id="1341683"/>
    <lineage>
        <taxon>Bacteria</taxon>
        <taxon>Pseudomonadati</taxon>
        <taxon>Pseudomonadota</taxon>
        <taxon>Gammaproteobacteria</taxon>
        <taxon>Moraxellales</taxon>
        <taxon>Moraxellaceae</taxon>
        <taxon>Acinetobacter</taxon>
    </lineage>
</organism>
<dbReference type="RefSeq" id="WP_004898867.1">
    <property type="nucleotide sequence ID" value="NZ_BBTI01000003.1"/>
</dbReference>
<comment type="caution">
    <text evidence="1">The sequence shown here is derived from an EMBL/GenBank/DDBJ whole genome shotgun (WGS) entry which is preliminary data.</text>
</comment>
<dbReference type="AlphaFoldDB" id="V2USI3"/>
<dbReference type="STRING" id="396323.VH98_05875"/>
<protein>
    <recommendedName>
        <fullName evidence="3">TIGR00266 family protein</fullName>
    </recommendedName>
</protein>
<dbReference type="NCBIfam" id="TIGR00266">
    <property type="entry name" value="TIGR00266 family protein"/>
    <property type="match status" value="1"/>
</dbReference>
<dbReference type="PATRIC" id="fig|1341683.3.peg.64"/>
<dbReference type="PANTHER" id="PTHR43657:SF1">
    <property type="entry name" value="ALTERED INHERITANCE OF MITOCHONDRIA PROTEIN 24, MITOCHONDRIAL"/>
    <property type="match status" value="1"/>
</dbReference>
<evidence type="ECO:0000313" key="1">
    <source>
        <dbReference type="EMBL" id="ESK52962.1"/>
    </source>
</evidence>
<dbReference type="Proteomes" id="UP000018418">
    <property type="component" value="Unassembled WGS sequence"/>
</dbReference>
<gene>
    <name evidence="1" type="ORF">P255_00065</name>
</gene>
<dbReference type="OrthoDB" id="9779518at2"/>
<reference evidence="1 2" key="1">
    <citation type="submission" date="2013-10" db="EMBL/GenBank/DDBJ databases">
        <title>The Genome Sequence of Acinetobacter brisouii CIP 110357.</title>
        <authorList>
            <consortium name="The Broad Institute Genomics Platform"/>
            <consortium name="The Broad Institute Genome Sequencing Center for Infectious Disease"/>
            <person name="Cerqueira G."/>
            <person name="Feldgarden M."/>
            <person name="Courvalin P."/>
            <person name="Grillot-Courvalin C."/>
            <person name="Clermont D."/>
            <person name="Rocha E."/>
            <person name="Yoon E.-J."/>
            <person name="Nemec A."/>
            <person name="Young S.K."/>
            <person name="Zeng Q."/>
            <person name="Gargeya S."/>
            <person name="Fitzgerald M."/>
            <person name="Abouelleil A."/>
            <person name="Alvarado L."/>
            <person name="Berlin A.M."/>
            <person name="Chapman S.B."/>
            <person name="Gainer-Dewar J."/>
            <person name="Goldberg J."/>
            <person name="Gnerre S."/>
            <person name="Griggs A."/>
            <person name="Gujja S."/>
            <person name="Hansen M."/>
            <person name="Howarth C."/>
            <person name="Imamovic A."/>
            <person name="Ireland A."/>
            <person name="Larimer J."/>
            <person name="McCowan C."/>
            <person name="Murphy C."/>
            <person name="Pearson M."/>
            <person name="Poon T.W."/>
            <person name="Priest M."/>
            <person name="Roberts A."/>
            <person name="Saif S."/>
            <person name="Shea T."/>
            <person name="Sykes S."/>
            <person name="Wortman J."/>
            <person name="Nusbaum C."/>
            <person name="Birren B."/>
        </authorList>
    </citation>
    <scope>NUCLEOTIDE SEQUENCE [LARGE SCALE GENOMIC DNA]</scope>
    <source>
        <strain evidence="1 2">CIP 110357</strain>
    </source>
</reference>
<accession>V2USI3</accession>
<dbReference type="SUPFAM" id="SSF51219">
    <property type="entry name" value="TRAP-like"/>
    <property type="match status" value="1"/>
</dbReference>
<keyword evidence="2" id="KW-1185">Reference proteome</keyword>
<proteinExistence type="predicted"/>
<name>V2USI3_9GAMM</name>
<dbReference type="PANTHER" id="PTHR43657">
    <property type="entry name" value="TRYPTOPHAN RNA-BINDING ATTENUATOR PROTEIN-LIKE PROTEIN"/>
    <property type="match status" value="1"/>
</dbReference>
<evidence type="ECO:0000313" key="2">
    <source>
        <dbReference type="Proteomes" id="UP000018418"/>
    </source>
</evidence>
<dbReference type="Gene3D" id="3.60.160.10">
    <property type="entry name" value="Mitochondrial biogenesis AIM24"/>
    <property type="match status" value="1"/>
</dbReference>
<dbReference type="InterPro" id="IPR002838">
    <property type="entry name" value="AIM24"/>
</dbReference>
<dbReference type="InterPro" id="IPR036983">
    <property type="entry name" value="AIM24_sf"/>
</dbReference>
<dbReference type="HOGENOM" id="CLU_040551_4_1_6"/>
<dbReference type="Pfam" id="PF01987">
    <property type="entry name" value="AIM24"/>
    <property type="match status" value="1"/>
</dbReference>
<dbReference type="InterPro" id="IPR016031">
    <property type="entry name" value="Trp_RNA-bd_attenuator-like_dom"/>
</dbReference>
<sequence length="238" mass="25651">MAEFNLVGTPEPFLHVSLRQGEKIYCESDAMVMMESNLELGGNLRGGLFQSVMRKFTTGESLFQQEIKASFGAGECLLSPNLDGDMQILNIGQQQYVLSDGAFVASTEQVNVKAKVQTNLGGSLFGDNGGFVVMETSGQGQLCISGCGTLMEVEVNSQNGETVIDNGHVVAWDSSLNYSIGMPSSRNRGMFGNLLNSVTSGEGMVLKFQGYGKVIICSRNRNSYITWLASVLNLGQRS</sequence>
<dbReference type="EMBL" id="AYEU01000001">
    <property type="protein sequence ID" value="ESK52962.1"/>
    <property type="molecule type" value="Genomic_DNA"/>
</dbReference>